<dbReference type="InterPro" id="IPR001304">
    <property type="entry name" value="C-type_lectin-like"/>
</dbReference>
<evidence type="ECO:0000259" key="1">
    <source>
        <dbReference type="PROSITE" id="PS50041"/>
    </source>
</evidence>
<gene>
    <name evidence="2" type="ORF">WR25_13423</name>
</gene>
<reference evidence="2 3" key="1">
    <citation type="journal article" date="2017" name="Curr. Biol.">
        <title>Genome architecture and evolution of a unichromosomal asexual nematode.</title>
        <authorList>
            <person name="Fradin H."/>
            <person name="Zegar C."/>
            <person name="Gutwein M."/>
            <person name="Lucas J."/>
            <person name="Kovtun M."/>
            <person name="Corcoran D."/>
            <person name="Baugh L.R."/>
            <person name="Kiontke K."/>
            <person name="Gunsalus K."/>
            <person name="Fitch D.H."/>
            <person name="Piano F."/>
        </authorList>
    </citation>
    <scope>NUCLEOTIDE SEQUENCE [LARGE SCALE GENOMIC DNA]</scope>
    <source>
        <strain evidence="2">PF1309</strain>
    </source>
</reference>
<dbReference type="InterPro" id="IPR050111">
    <property type="entry name" value="C-type_lectin/snaclec_domain"/>
</dbReference>
<proteinExistence type="predicted"/>
<dbReference type="Proteomes" id="UP000218231">
    <property type="component" value="Unassembled WGS sequence"/>
</dbReference>
<name>A0A2A2KGJ3_9BILA</name>
<accession>A0A2A2KGJ3</accession>
<sequence>MQKYMFLEEQLATCQARMTTQMSALLERIAKVEQQTYCQTLNAHLVVITDNIENEYIKKLIHDSNTANYLWVGMKTKASTSDSPNLFSNFDGNNPIDGCAVIDNNGVWAIRSCSQLRPFVCKMVPAK</sequence>
<dbReference type="EMBL" id="LIAE01008670">
    <property type="protein sequence ID" value="PAV72998.1"/>
    <property type="molecule type" value="Genomic_DNA"/>
</dbReference>
<dbReference type="InterPro" id="IPR016187">
    <property type="entry name" value="CTDL_fold"/>
</dbReference>
<dbReference type="PANTHER" id="PTHR22803">
    <property type="entry name" value="MANNOSE, PHOSPHOLIPASE, LECTIN RECEPTOR RELATED"/>
    <property type="match status" value="1"/>
</dbReference>
<dbReference type="InterPro" id="IPR016186">
    <property type="entry name" value="C-type_lectin-like/link_sf"/>
</dbReference>
<dbReference type="OrthoDB" id="5853226at2759"/>
<organism evidence="2 3">
    <name type="scientific">Diploscapter pachys</name>
    <dbReference type="NCBI Taxonomy" id="2018661"/>
    <lineage>
        <taxon>Eukaryota</taxon>
        <taxon>Metazoa</taxon>
        <taxon>Ecdysozoa</taxon>
        <taxon>Nematoda</taxon>
        <taxon>Chromadorea</taxon>
        <taxon>Rhabditida</taxon>
        <taxon>Rhabditina</taxon>
        <taxon>Rhabditomorpha</taxon>
        <taxon>Rhabditoidea</taxon>
        <taxon>Rhabditidae</taxon>
        <taxon>Diploscapter</taxon>
    </lineage>
</organism>
<dbReference type="SMART" id="SM00034">
    <property type="entry name" value="CLECT"/>
    <property type="match status" value="1"/>
</dbReference>
<dbReference type="PROSITE" id="PS50041">
    <property type="entry name" value="C_TYPE_LECTIN_2"/>
    <property type="match status" value="1"/>
</dbReference>
<dbReference type="Pfam" id="PF00059">
    <property type="entry name" value="Lectin_C"/>
    <property type="match status" value="1"/>
</dbReference>
<dbReference type="STRING" id="2018661.A0A2A2KGJ3"/>
<dbReference type="AlphaFoldDB" id="A0A2A2KGJ3"/>
<protein>
    <recommendedName>
        <fullName evidence="1">C-type lectin domain-containing protein</fullName>
    </recommendedName>
</protein>
<comment type="caution">
    <text evidence="2">The sequence shown here is derived from an EMBL/GenBank/DDBJ whole genome shotgun (WGS) entry which is preliminary data.</text>
</comment>
<feature type="domain" description="C-type lectin" evidence="1">
    <location>
        <begin position="33"/>
        <end position="122"/>
    </location>
</feature>
<evidence type="ECO:0000313" key="2">
    <source>
        <dbReference type="EMBL" id="PAV72998.1"/>
    </source>
</evidence>
<dbReference type="CDD" id="cd00037">
    <property type="entry name" value="CLECT"/>
    <property type="match status" value="1"/>
</dbReference>
<dbReference type="Gene3D" id="3.10.100.10">
    <property type="entry name" value="Mannose-Binding Protein A, subunit A"/>
    <property type="match status" value="1"/>
</dbReference>
<dbReference type="SUPFAM" id="SSF56436">
    <property type="entry name" value="C-type lectin-like"/>
    <property type="match status" value="1"/>
</dbReference>
<evidence type="ECO:0000313" key="3">
    <source>
        <dbReference type="Proteomes" id="UP000218231"/>
    </source>
</evidence>
<keyword evidence="3" id="KW-1185">Reference proteome</keyword>